<dbReference type="Gene3D" id="2.180.10.10">
    <property type="entry name" value="RHS repeat-associated core"/>
    <property type="match status" value="1"/>
</dbReference>
<keyword evidence="4" id="KW-1185">Reference proteome</keyword>
<sequence length="567" mass="61170">MTAYTYGSTSSAVGHVTSMTYPSGNRIDITYDSNGKPSALGLTRPNAARTTILSDIAYQPFGAARSWLWGNHSAGSPNKYERQFDIENRLVSYPLGHPAAGGALRTLSYDAAGRIVSSTHKGGTPGKLDQRYYYDGRDRLVGFDSAIGGQRFEYDASGNRTRLKTGPNSYLNTIDPGSNRLISTSGPVPAKRNTYDATGNLVNDGTIRYAYGNNGRLSSTTGVGGAAAQYRYNGLGQRAIKSDAASASTYFVYNEAGQMVGEYNSAGTPIQETIYLEGMPVAVIKPRAGGAEENAYYLYADHLATARVITRASDNKMVWRWDGANPFGEDQPDENPNRVENFAYNLRFPGQYYDRETNLHYNYYRDYDPQIGRYVQSDPIGLDGGINTYGYVSGNPLLYNDPFGLFEWPSLPQGAVDFSAGMGDAILFGQGQHLRDLFDVSGAINMCSPAYSNGEWAGMAVSASTGLAGGVKAAGTAGVGKEFSHWIAARMGGPRTIFNGNYVSIVTHARSDKFRYNFMPRAWKDANSPMGPVMAQWTRFPNVYKGAAAGAAAGAAGAELAGCECPR</sequence>
<protein>
    <recommendedName>
        <fullName evidence="2">Teneurin-like YD-shell domain-containing protein</fullName>
    </recommendedName>
</protein>
<reference evidence="3 4" key="1">
    <citation type="submission" date="2019-10" db="EMBL/GenBank/DDBJ databases">
        <title>Taxonomy of Antarctic Massilia spp.: description of Massilia rubra sp. nov., Massilia aquatica sp. nov., Massilia mucilaginosa sp. nov., Massilia frigida sp. nov. isolated from streams, lakes and regoliths.</title>
        <authorList>
            <person name="Holochova P."/>
            <person name="Sedlacek I."/>
            <person name="Kralova S."/>
            <person name="Maslanova I."/>
            <person name="Busse H.-J."/>
            <person name="Stankova E."/>
            <person name="Vrbovska V."/>
            <person name="Kovarovic V."/>
            <person name="Bartak M."/>
            <person name="Svec P."/>
            <person name="Pantucek R."/>
        </authorList>
    </citation>
    <scope>NUCLEOTIDE SEQUENCE [LARGE SCALE GENOMIC DNA]</scope>
    <source>
        <strain evidence="3 4">CCM 8733</strain>
    </source>
</reference>
<dbReference type="Pfam" id="PF25023">
    <property type="entry name" value="TEN_YD-shell"/>
    <property type="match status" value="1"/>
</dbReference>
<name>A0ABX0NWX1_9BURK</name>
<dbReference type="NCBIfam" id="TIGR01643">
    <property type="entry name" value="YD_repeat_2x"/>
    <property type="match status" value="1"/>
</dbReference>
<dbReference type="InterPro" id="IPR006530">
    <property type="entry name" value="YD"/>
</dbReference>
<dbReference type="PANTHER" id="PTHR32305">
    <property type="match status" value="1"/>
</dbReference>
<dbReference type="InterPro" id="IPR022385">
    <property type="entry name" value="Rhs_assc_core"/>
</dbReference>
<organism evidence="3 4">
    <name type="scientific">Massilia mucilaginosa</name>
    <dbReference type="NCBI Taxonomy" id="2609282"/>
    <lineage>
        <taxon>Bacteria</taxon>
        <taxon>Pseudomonadati</taxon>
        <taxon>Pseudomonadota</taxon>
        <taxon>Betaproteobacteria</taxon>
        <taxon>Burkholderiales</taxon>
        <taxon>Oxalobacteraceae</taxon>
        <taxon>Telluria group</taxon>
        <taxon>Massilia</taxon>
    </lineage>
</organism>
<evidence type="ECO:0000313" key="4">
    <source>
        <dbReference type="Proteomes" id="UP000609726"/>
    </source>
</evidence>
<evidence type="ECO:0000313" key="3">
    <source>
        <dbReference type="EMBL" id="NHZ91476.1"/>
    </source>
</evidence>
<dbReference type="InterPro" id="IPR056823">
    <property type="entry name" value="TEN-like_YD-shell"/>
</dbReference>
<comment type="caution">
    <text evidence="3">The sequence shown here is derived from an EMBL/GenBank/DDBJ whole genome shotgun (WGS) entry which is preliminary data.</text>
</comment>
<dbReference type="PANTHER" id="PTHR32305:SF15">
    <property type="entry name" value="PROTEIN RHSA-RELATED"/>
    <property type="match status" value="1"/>
</dbReference>
<dbReference type="EMBL" id="WHJH01000030">
    <property type="protein sequence ID" value="NHZ91476.1"/>
    <property type="molecule type" value="Genomic_DNA"/>
</dbReference>
<proteinExistence type="predicted"/>
<dbReference type="InterPro" id="IPR050708">
    <property type="entry name" value="T6SS_VgrG/RHS"/>
</dbReference>
<accession>A0ABX0NWX1</accession>
<feature type="domain" description="Teneurin-like YD-shell" evidence="2">
    <location>
        <begin position="106"/>
        <end position="378"/>
    </location>
</feature>
<gene>
    <name evidence="3" type="ORF">F2P45_21060</name>
</gene>
<keyword evidence="1" id="KW-0677">Repeat</keyword>
<dbReference type="NCBIfam" id="TIGR03696">
    <property type="entry name" value="Rhs_assc_core"/>
    <property type="match status" value="1"/>
</dbReference>
<dbReference type="Proteomes" id="UP000609726">
    <property type="component" value="Unassembled WGS sequence"/>
</dbReference>
<evidence type="ECO:0000256" key="1">
    <source>
        <dbReference type="ARBA" id="ARBA00022737"/>
    </source>
</evidence>
<evidence type="ECO:0000259" key="2">
    <source>
        <dbReference type="Pfam" id="PF25023"/>
    </source>
</evidence>